<dbReference type="SUPFAM" id="SSF47473">
    <property type="entry name" value="EF-hand"/>
    <property type="match status" value="1"/>
</dbReference>
<keyword evidence="5 6" id="KW-0472">Membrane</keyword>
<dbReference type="AlphaFoldDB" id="A0AA38WST2"/>
<dbReference type="InterPro" id="IPR031692">
    <property type="entry name" value="EHD_N"/>
</dbReference>
<dbReference type="GO" id="GO:0005509">
    <property type="term" value="F:calcium ion binding"/>
    <property type="evidence" value="ECO:0007669"/>
    <property type="project" value="InterPro"/>
</dbReference>
<gene>
    <name evidence="9" type="ORF">OSB04_007829</name>
</gene>
<dbReference type="PROSITE" id="PS51718">
    <property type="entry name" value="G_DYNAMIN_2"/>
    <property type="match status" value="1"/>
</dbReference>
<dbReference type="GO" id="GO:0016197">
    <property type="term" value="P:endosomal transport"/>
    <property type="evidence" value="ECO:0007669"/>
    <property type="project" value="TreeGrafter"/>
</dbReference>
<evidence type="ECO:0000256" key="6">
    <source>
        <dbReference type="SAM" id="Phobius"/>
    </source>
</evidence>
<dbReference type="PANTHER" id="PTHR11216">
    <property type="entry name" value="EH DOMAIN"/>
    <property type="match status" value="1"/>
</dbReference>
<evidence type="ECO:0000256" key="3">
    <source>
        <dbReference type="ARBA" id="ARBA00022475"/>
    </source>
</evidence>
<dbReference type="Proteomes" id="UP001172457">
    <property type="component" value="Chromosome 2"/>
</dbReference>
<keyword evidence="6" id="KW-0812">Transmembrane</keyword>
<dbReference type="Pfam" id="PF16880">
    <property type="entry name" value="EHD_N"/>
    <property type="match status" value="1"/>
</dbReference>
<dbReference type="GO" id="GO:0010008">
    <property type="term" value="C:endosome membrane"/>
    <property type="evidence" value="ECO:0007669"/>
    <property type="project" value="UniProtKB-SubCell"/>
</dbReference>
<dbReference type="InterPro" id="IPR040990">
    <property type="entry name" value="DUF5600"/>
</dbReference>
<evidence type="ECO:0000313" key="10">
    <source>
        <dbReference type="Proteomes" id="UP001172457"/>
    </source>
</evidence>
<keyword evidence="10" id="KW-1185">Reference proteome</keyword>
<evidence type="ECO:0000259" key="7">
    <source>
        <dbReference type="PROSITE" id="PS50222"/>
    </source>
</evidence>
<keyword evidence="4" id="KW-0967">Endosome</keyword>
<evidence type="ECO:0000256" key="5">
    <source>
        <dbReference type="ARBA" id="ARBA00023136"/>
    </source>
</evidence>
<comment type="subcellular location">
    <subcellularLocation>
        <location evidence="1">Cell membrane</location>
        <topology evidence="1">Peripheral membrane protein</topology>
        <orientation evidence="1">Cytoplasmic side</orientation>
    </subcellularLocation>
    <subcellularLocation>
        <location evidence="2">Endosome membrane</location>
        <topology evidence="2">Peripheral membrane protein</topology>
    </subcellularLocation>
</comment>
<feature type="domain" description="EF-hand" evidence="7">
    <location>
        <begin position="15"/>
        <end position="50"/>
    </location>
</feature>
<proteinExistence type="predicted"/>
<feature type="transmembrane region" description="Helical" evidence="6">
    <location>
        <begin position="60"/>
        <end position="84"/>
    </location>
</feature>
<dbReference type="Pfam" id="PF18150">
    <property type="entry name" value="DUF5600"/>
    <property type="match status" value="1"/>
</dbReference>
<comment type="caution">
    <text evidence="9">The sequence shown here is derived from an EMBL/GenBank/DDBJ whole genome shotgun (WGS) entry which is preliminary data.</text>
</comment>
<dbReference type="InterPro" id="IPR027417">
    <property type="entry name" value="P-loop_NTPase"/>
</dbReference>
<evidence type="ECO:0000256" key="4">
    <source>
        <dbReference type="ARBA" id="ARBA00022753"/>
    </source>
</evidence>
<feature type="domain" description="Dynamin-type G" evidence="8">
    <location>
        <begin position="222"/>
        <end position="478"/>
    </location>
</feature>
<dbReference type="InterPro" id="IPR002048">
    <property type="entry name" value="EF_hand_dom"/>
</dbReference>
<dbReference type="SUPFAM" id="SSF52540">
    <property type="entry name" value="P-loop containing nucleoside triphosphate hydrolases"/>
    <property type="match status" value="1"/>
</dbReference>
<keyword evidence="6" id="KW-1133">Transmembrane helix</keyword>
<accession>A0AA38WST2</accession>
<reference evidence="9" key="1">
    <citation type="submission" date="2023-03" db="EMBL/GenBank/DDBJ databases">
        <title>Chromosome-scale reference genome and RAD-based genetic map of yellow starthistle (Centaurea solstitialis) reveal putative structural variation and QTLs associated with invader traits.</title>
        <authorList>
            <person name="Reatini B."/>
            <person name="Cang F.A."/>
            <person name="Jiang Q."/>
            <person name="Mckibben M.T.W."/>
            <person name="Barker M.S."/>
            <person name="Rieseberg L.H."/>
            <person name="Dlugosch K.M."/>
        </authorList>
    </citation>
    <scope>NUCLEOTIDE SEQUENCE</scope>
    <source>
        <strain evidence="9">CAN-66</strain>
        <tissue evidence="9">Leaf</tissue>
    </source>
</reference>
<dbReference type="Pfam" id="PF00350">
    <property type="entry name" value="Dynamin_N"/>
    <property type="match status" value="1"/>
</dbReference>
<dbReference type="Gene3D" id="1.10.268.20">
    <property type="match status" value="1"/>
</dbReference>
<dbReference type="InterPro" id="IPR030381">
    <property type="entry name" value="G_DYNAMIN_dom"/>
</dbReference>
<dbReference type="InterPro" id="IPR045063">
    <property type="entry name" value="Dynamin_N"/>
</dbReference>
<dbReference type="InterPro" id="IPR011992">
    <property type="entry name" value="EF-hand-dom_pair"/>
</dbReference>
<dbReference type="Gene3D" id="3.40.50.300">
    <property type="entry name" value="P-loop containing nucleotide triphosphate hydrolases"/>
    <property type="match status" value="1"/>
</dbReference>
<sequence>MDITAEAPINRCSKEHQKVYLEWFSCVDSDGDGRITGADATKFFAMSNLSRQDLKQVRQMLRFCLIGFLLSLEWICGFICVWIEREGVGNCGFQKTRVSCLQRVRYGNAVISLAQAGNTLSAEFLNSDINVDEVKPPKMDGLDALLAKKTKHSKSYDPEVDSASQIEILSSSKSKHAKKIPLKSVTSIVDGLKKLYIQKLKPVETMHKFHEFVSPQLTNSDFDAKPMVMLLGQYSTGKTTFIKHLLKRAHIGPEPTTDRFVAVMNGPDERSIPGNTVAVQADMPFNGLTTFGSAFCQNSSVLKCLILTTKITPRGNLNSAPNLYHKSLRFKLLEHITLIDTPGVLSGEKQRTQRSYDFTGVTSWFAGKCDLILLLFDPHKLDISDEFKRVISSLKGHDDKIRVVLNKADQVDTQQLMRVYGALMWSLGKVLNTPEVMRVYIGSFNDKPINSGGDGPLGAALFEKEQDDLLSDLKDIPKKACDRRINEFVKRARSVKIHAYIMNQLKKEMPSWIGKAKAQQGSLIILNRSLKRFPFALLSTWEYSKGSSLTRGRFPNVEHFRMALAGYNIDRFERLKHRLIQGIDDMLAYDIPNLLKTFRNPYD</sequence>
<dbReference type="GO" id="GO:0005525">
    <property type="term" value="F:GTP binding"/>
    <property type="evidence" value="ECO:0007669"/>
    <property type="project" value="InterPro"/>
</dbReference>
<dbReference type="CDD" id="cd09913">
    <property type="entry name" value="EHD"/>
    <property type="match status" value="1"/>
</dbReference>
<evidence type="ECO:0000259" key="8">
    <source>
        <dbReference type="PROSITE" id="PS51718"/>
    </source>
</evidence>
<organism evidence="9 10">
    <name type="scientific">Centaurea solstitialis</name>
    <name type="common">yellow star-thistle</name>
    <dbReference type="NCBI Taxonomy" id="347529"/>
    <lineage>
        <taxon>Eukaryota</taxon>
        <taxon>Viridiplantae</taxon>
        <taxon>Streptophyta</taxon>
        <taxon>Embryophyta</taxon>
        <taxon>Tracheophyta</taxon>
        <taxon>Spermatophyta</taxon>
        <taxon>Magnoliopsida</taxon>
        <taxon>eudicotyledons</taxon>
        <taxon>Gunneridae</taxon>
        <taxon>Pentapetalae</taxon>
        <taxon>asterids</taxon>
        <taxon>campanulids</taxon>
        <taxon>Asterales</taxon>
        <taxon>Asteraceae</taxon>
        <taxon>Carduoideae</taxon>
        <taxon>Cardueae</taxon>
        <taxon>Centaureinae</taxon>
        <taxon>Centaurea</taxon>
    </lineage>
</organism>
<evidence type="ECO:0000256" key="2">
    <source>
        <dbReference type="ARBA" id="ARBA00004481"/>
    </source>
</evidence>
<dbReference type="EMBL" id="JARYMX010000002">
    <property type="protein sequence ID" value="KAJ9562669.1"/>
    <property type="molecule type" value="Genomic_DNA"/>
</dbReference>
<keyword evidence="3" id="KW-1003">Cell membrane</keyword>
<dbReference type="Gene3D" id="1.10.238.10">
    <property type="entry name" value="EF-hand"/>
    <property type="match status" value="1"/>
</dbReference>
<evidence type="ECO:0000256" key="1">
    <source>
        <dbReference type="ARBA" id="ARBA00004413"/>
    </source>
</evidence>
<protein>
    <submittedName>
        <fullName evidence="9">Uncharacterized protein</fullName>
    </submittedName>
</protein>
<name>A0AA38WST2_9ASTR</name>
<dbReference type="PROSITE" id="PS50222">
    <property type="entry name" value="EF_HAND_2"/>
    <property type="match status" value="1"/>
</dbReference>
<evidence type="ECO:0000313" key="9">
    <source>
        <dbReference type="EMBL" id="KAJ9562669.1"/>
    </source>
</evidence>
<dbReference type="GO" id="GO:0005886">
    <property type="term" value="C:plasma membrane"/>
    <property type="evidence" value="ECO:0007669"/>
    <property type="project" value="UniProtKB-SubCell"/>
</dbReference>
<dbReference type="GO" id="GO:0006897">
    <property type="term" value="P:endocytosis"/>
    <property type="evidence" value="ECO:0007669"/>
    <property type="project" value="TreeGrafter"/>
</dbReference>
<dbReference type="PANTHER" id="PTHR11216:SF143">
    <property type="entry name" value="EH DOMAIN-CONTAINING PROTEIN"/>
    <property type="match status" value="1"/>
</dbReference>